<dbReference type="NCBIfam" id="NF005540">
    <property type="entry name" value="PRK07203.1"/>
    <property type="match status" value="1"/>
</dbReference>
<dbReference type="PANTHER" id="PTHR43794:SF11">
    <property type="entry name" value="AMIDOHYDROLASE-RELATED DOMAIN-CONTAINING PROTEIN"/>
    <property type="match status" value="1"/>
</dbReference>
<evidence type="ECO:0000256" key="2">
    <source>
        <dbReference type="ARBA" id="ARBA00022801"/>
    </source>
</evidence>
<dbReference type="Gene3D" id="3.20.20.140">
    <property type="entry name" value="Metal-dependent hydrolases"/>
    <property type="match status" value="1"/>
</dbReference>
<name>A0A4Q9KP91_PROTD</name>
<dbReference type="Pfam" id="PF22039">
    <property type="entry name" value="HUTI_composite_bact"/>
    <property type="match status" value="1"/>
</dbReference>
<dbReference type="SUPFAM" id="SSF51556">
    <property type="entry name" value="Metallo-dependent hydrolases"/>
    <property type="match status" value="1"/>
</dbReference>
<reference evidence="6 7" key="1">
    <citation type="submission" date="2019-01" db="EMBL/GenBank/DDBJ databases">
        <title>Lactibacter flavus gen. nov., sp. nov., a novel bacterium of the family Propionibacteriaceae isolated from raw milk and dairy products.</title>
        <authorList>
            <person name="Huptas C."/>
            <person name="Wenning M."/>
            <person name="Breitenwieser F."/>
            <person name="Doll E."/>
            <person name="Von Neubeck M."/>
            <person name="Busse H.-J."/>
            <person name="Scherer S."/>
        </authorList>
    </citation>
    <scope>NUCLEOTIDE SEQUENCE [LARGE SCALE GENOMIC DNA]</scope>
    <source>
        <strain evidence="6 7">DSM 22130</strain>
    </source>
</reference>
<dbReference type="InterPro" id="IPR050287">
    <property type="entry name" value="MTA/SAH_deaminase"/>
</dbReference>
<keyword evidence="7" id="KW-1185">Reference proteome</keyword>
<comment type="caution">
    <text evidence="6">The sequence shown here is derived from an EMBL/GenBank/DDBJ whole genome shotgun (WGS) entry which is preliminary data.</text>
</comment>
<evidence type="ECO:0000259" key="4">
    <source>
        <dbReference type="Pfam" id="PF01979"/>
    </source>
</evidence>
<dbReference type="Proteomes" id="UP000291933">
    <property type="component" value="Unassembled WGS sequence"/>
</dbReference>
<dbReference type="InterPro" id="IPR006680">
    <property type="entry name" value="Amidohydro-rel"/>
</dbReference>
<keyword evidence="3" id="KW-0862">Zinc</keyword>
<dbReference type="InterPro" id="IPR017700">
    <property type="entry name" value="Aminohydrolase_SsnA"/>
</dbReference>
<gene>
    <name evidence="6" type="primary">ssnA</name>
    <name evidence="6" type="ORF">ET996_00275</name>
</gene>
<dbReference type="Gene3D" id="2.30.40.10">
    <property type="entry name" value="Urease, subunit C, domain 1"/>
    <property type="match status" value="1"/>
</dbReference>
<dbReference type="OrthoDB" id="3189065at2"/>
<dbReference type="InterPro" id="IPR032466">
    <property type="entry name" value="Metal_Hydrolase"/>
</dbReference>
<evidence type="ECO:0000256" key="3">
    <source>
        <dbReference type="ARBA" id="ARBA00022833"/>
    </source>
</evidence>
<organism evidence="6 7">
    <name type="scientific">Propioniciclava tarda</name>
    <dbReference type="NCBI Taxonomy" id="433330"/>
    <lineage>
        <taxon>Bacteria</taxon>
        <taxon>Bacillati</taxon>
        <taxon>Actinomycetota</taxon>
        <taxon>Actinomycetes</taxon>
        <taxon>Propionibacteriales</taxon>
        <taxon>Propionibacteriaceae</taxon>
        <taxon>Propioniciclava</taxon>
    </lineage>
</organism>
<keyword evidence="1" id="KW-0479">Metal-binding</keyword>
<evidence type="ECO:0000256" key="1">
    <source>
        <dbReference type="ARBA" id="ARBA00022723"/>
    </source>
</evidence>
<protein>
    <submittedName>
        <fullName evidence="6">Putative aminohydrolase SsnA</fullName>
    </submittedName>
</protein>
<dbReference type="Pfam" id="PF01979">
    <property type="entry name" value="Amidohydro_1"/>
    <property type="match status" value="1"/>
</dbReference>
<dbReference type="PANTHER" id="PTHR43794">
    <property type="entry name" value="AMINOHYDROLASE SSNA-RELATED"/>
    <property type="match status" value="1"/>
</dbReference>
<dbReference type="InterPro" id="IPR011059">
    <property type="entry name" value="Metal-dep_hydrolase_composite"/>
</dbReference>
<dbReference type="GO" id="GO:0016810">
    <property type="term" value="F:hydrolase activity, acting on carbon-nitrogen (but not peptide) bonds"/>
    <property type="evidence" value="ECO:0007669"/>
    <property type="project" value="InterPro"/>
</dbReference>
<sequence length="439" mass="47881">MLIAGGPVLTNDPDNPFIVGDGGVLIDDDVIVAVGPTAELKPQASEVHDVEGKLIMPGLINAHTHAYSAYARGGPVSLPTRNFQETLENLWWRLDRLLTLEDVKLNAEFTFKEGIRNGVTTFFDHHSSPNAVTGSLEAEAKVVRDMGVRASLCFETSDRDGTEIFAEQVAENVDFMKSVNTDPDAYLRGMFGLHAAFTLSQASLEKCIEAKGSVPGGWHVHTAEGPGDEVDSYRKYGRPIVQRFEELGMLGDDSLFIHLVHVNNREMELLQTSGSWAVHNPYSNMGNAVGTARVAELLKRGVKMGLGTDAYTSDMLASLGLAKVLMSSSLEDPTVGFMESVKLLFGTNPDLASHFFGGGLGRLKAGNFADVITLDYHPHTPFNANSMWGHVIFGLNGSLVNDTMCGGTWLMRDRELLTLDEARSDARSAERAVEIWKHM</sequence>
<keyword evidence="2 6" id="KW-0378">Hydrolase</keyword>
<dbReference type="InterPro" id="IPR054418">
    <property type="entry name" value="MQNX/HUTI_composite_N"/>
</dbReference>
<feature type="domain" description="Aminodeoxyfutalosine deaminase/Imidazolonepropionase-like composite" evidence="5">
    <location>
        <begin position="22"/>
        <end position="42"/>
    </location>
</feature>
<accession>A0A4Q9KP91</accession>
<evidence type="ECO:0000259" key="5">
    <source>
        <dbReference type="Pfam" id="PF22039"/>
    </source>
</evidence>
<dbReference type="GO" id="GO:0046872">
    <property type="term" value="F:metal ion binding"/>
    <property type="evidence" value="ECO:0007669"/>
    <property type="project" value="UniProtKB-KW"/>
</dbReference>
<proteinExistence type="predicted"/>
<evidence type="ECO:0000313" key="6">
    <source>
        <dbReference type="EMBL" id="TBT96437.1"/>
    </source>
</evidence>
<evidence type="ECO:0000313" key="7">
    <source>
        <dbReference type="Proteomes" id="UP000291933"/>
    </source>
</evidence>
<feature type="domain" description="Amidohydrolase-related" evidence="4">
    <location>
        <begin position="55"/>
        <end position="409"/>
    </location>
</feature>
<dbReference type="AlphaFoldDB" id="A0A4Q9KP91"/>
<dbReference type="NCBIfam" id="TIGR03314">
    <property type="entry name" value="Se_ssnA"/>
    <property type="match status" value="1"/>
</dbReference>
<dbReference type="SUPFAM" id="SSF51338">
    <property type="entry name" value="Composite domain of metallo-dependent hydrolases"/>
    <property type="match status" value="1"/>
</dbReference>
<dbReference type="EMBL" id="SDMR01000001">
    <property type="protein sequence ID" value="TBT96437.1"/>
    <property type="molecule type" value="Genomic_DNA"/>
</dbReference>